<evidence type="ECO:0000313" key="7">
    <source>
        <dbReference type="EMBL" id="MST79568.1"/>
    </source>
</evidence>
<evidence type="ECO:0000259" key="6">
    <source>
        <dbReference type="PROSITE" id="PS50052"/>
    </source>
</evidence>
<sequence>MRKIILIAGPSGAGKTTISEYLTTRYGIPRVVTHTTRPARVGETPGVSYYFETPESMSRLHLFEKVTYGGNQYGSSREGLDRAWEKSDLVSLIVDIAGARSYLEALGDQVYFLYVTGDLATLKERMLARGDDPEKVAGRLAGAELNELPADLAPQAHVLVNQNLTKTEEKLDEIVKKLRD</sequence>
<comment type="function">
    <text evidence="1">Essential for recycling GMP and indirectly, cGMP.</text>
</comment>
<evidence type="ECO:0000256" key="2">
    <source>
        <dbReference type="ARBA" id="ARBA00005790"/>
    </source>
</evidence>
<proteinExistence type="inferred from homology"/>
<dbReference type="GO" id="GO:0004385">
    <property type="term" value="F:GMP kinase activity"/>
    <property type="evidence" value="ECO:0007669"/>
    <property type="project" value="UniProtKB-EC"/>
</dbReference>
<evidence type="ECO:0000256" key="5">
    <source>
        <dbReference type="ARBA" id="ARBA00048594"/>
    </source>
</evidence>
<keyword evidence="4" id="KW-0418">Kinase</keyword>
<accession>A0A844FMH1</accession>
<evidence type="ECO:0000256" key="3">
    <source>
        <dbReference type="ARBA" id="ARBA00022679"/>
    </source>
</evidence>
<organism evidence="7 8">
    <name type="scientific">Lactobacillus equicursoris</name>
    <dbReference type="NCBI Taxonomy" id="420645"/>
    <lineage>
        <taxon>Bacteria</taxon>
        <taxon>Bacillati</taxon>
        <taxon>Bacillota</taxon>
        <taxon>Bacilli</taxon>
        <taxon>Lactobacillales</taxon>
        <taxon>Lactobacillaceae</taxon>
        <taxon>Lactobacillus</taxon>
    </lineage>
</organism>
<gene>
    <name evidence="7" type="ORF">FYJ61_03530</name>
</gene>
<dbReference type="GO" id="GO:0005829">
    <property type="term" value="C:cytosol"/>
    <property type="evidence" value="ECO:0007669"/>
    <property type="project" value="TreeGrafter"/>
</dbReference>
<dbReference type="InterPro" id="IPR008145">
    <property type="entry name" value="GK/Ca_channel_bsu"/>
</dbReference>
<dbReference type="InterPro" id="IPR027417">
    <property type="entry name" value="P-loop_NTPase"/>
</dbReference>
<evidence type="ECO:0000313" key="8">
    <source>
        <dbReference type="Proteomes" id="UP000452141"/>
    </source>
</evidence>
<dbReference type="SUPFAM" id="SSF52540">
    <property type="entry name" value="P-loop containing nucleoside triphosphate hydrolases"/>
    <property type="match status" value="1"/>
</dbReference>
<protein>
    <submittedName>
        <fullName evidence="7">AAA family ATPase</fullName>
    </submittedName>
</protein>
<dbReference type="Gene3D" id="3.40.50.300">
    <property type="entry name" value="P-loop containing nucleotide triphosphate hydrolases"/>
    <property type="match status" value="1"/>
</dbReference>
<evidence type="ECO:0000256" key="4">
    <source>
        <dbReference type="ARBA" id="ARBA00022777"/>
    </source>
</evidence>
<dbReference type="PANTHER" id="PTHR23117:SF13">
    <property type="entry name" value="GUANYLATE KINASE"/>
    <property type="match status" value="1"/>
</dbReference>
<name>A0A844FMH1_9LACO</name>
<dbReference type="PANTHER" id="PTHR23117">
    <property type="entry name" value="GUANYLATE KINASE-RELATED"/>
    <property type="match status" value="1"/>
</dbReference>
<dbReference type="CDD" id="cd00071">
    <property type="entry name" value="GMPK"/>
    <property type="match status" value="1"/>
</dbReference>
<keyword evidence="3" id="KW-0808">Transferase</keyword>
<dbReference type="RefSeq" id="WP_154486595.1">
    <property type="nucleotide sequence ID" value="NZ_VUMW01000006.1"/>
</dbReference>
<dbReference type="EMBL" id="VUMW01000006">
    <property type="protein sequence ID" value="MST79568.1"/>
    <property type="molecule type" value="Genomic_DNA"/>
</dbReference>
<dbReference type="AlphaFoldDB" id="A0A844FMH1"/>
<comment type="similarity">
    <text evidence="2">Belongs to the guanylate kinase family.</text>
</comment>
<dbReference type="PROSITE" id="PS50052">
    <property type="entry name" value="GUANYLATE_KINASE_2"/>
    <property type="match status" value="1"/>
</dbReference>
<reference evidence="7 8" key="1">
    <citation type="submission" date="2019-08" db="EMBL/GenBank/DDBJ databases">
        <title>In-depth cultivation of the pig gut microbiome towards novel bacterial diversity and tailored functional studies.</title>
        <authorList>
            <person name="Wylensek D."/>
            <person name="Hitch T.C.A."/>
            <person name="Clavel T."/>
        </authorList>
    </citation>
    <scope>NUCLEOTIDE SEQUENCE [LARGE SCALE GENOMIC DNA]</scope>
    <source>
        <strain evidence="7 8">WCA-470BD-2E</strain>
    </source>
</reference>
<dbReference type="Proteomes" id="UP000452141">
    <property type="component" value="Unassembled WGS sequence"/>
</dbReference>
<dbReference type="SMART" id="SM00072">
    <property type="entry name" value="GuKc"/>
    <property type="match status" value="1"/>
</dbReference>
<evidence type="ECO:0000256" key="1">
    <source>
        <dbReference type="ARBA" id="ARBA00003531"/>
    </source>
</evidence>
<feature type="domain" description="Guanylate kinase-like" evidence="6">
    <location>
        <begin position="2"/>
        <end position="176"/>
    </location>
</feature>
<dbReference type="InterPro" id="IPR008144">
    <property type="entry name" value="Guanylate_kin-like_dom"/>
</dbReference>
<comment type="catalytic activity">
    <reaction evidence="5">
        <text>GMP + ATP = GDP + ADP</text>
        <dbReference type="Rhea" id="RHEA:20780"/>
        <dbReference type="ChEBI" id="CHEBI:30616"/>
        <dbReference type="ChEBI" id="CHEBI:58115"/>
        <dbReference type="ChEBI" id="CHEBI:58189"/>
        <dbReference type="ChEBI" id="CHEBI:456216"/>
        <dbReference type="EC" id="2.7.4.8"/>
    </reaction>
</comment>
<comment type="caution">
    <text evidence="7">The sequence shown here is derived from an EMBL/GenBank/DDBJ whole genome shotgun (WGS) entry which is preliminary data.</text>
</comment>
<dbReference type="Pfam" id="PF00625">
    <property type="entry name" value="Guanylate_kin"/>
    <property type="match status" value="1"/>
</dbReference>